<feature type="region of interest" description="Disordered" evidence="4">
    <location>
        <begin position="320"/>
        <end position="351"/>
    </location>
</feature>
<dbReference type="InterPro" id="IPR039663">
    <property type="entry name" value="AIP/AIPL1/TTC9"/>
</dbReference>
<feature type="repeat" description="TPR" evidence="3">
    <location>
        <begin position="263"/>
        <end position="296"/>
    </location>
</feature>
<evidence type="ECO:0000256" key="3">
    <source>
        <dbReference type="PROSITE-ProRule" id="PRU00339"/>
    </source>
</evidence>
<feature type="repeat" description="TPR" evidence="3">
    <location>
        <begin position="229"/>
        <end position="262"/>
    </location>
</feature>
<keyword evidence="1" id="KW-0677">Repeat</keyword>
<name>A0A7S4LA09_9EUGL</name>
<dbReference type="PROSITE" id="PS50005">
    <property type="entry name" value="TPR"/>
    <property type="match status" value="2"/>
</dbReference>
<dbReference type="Pfam" id="PF13181">
    <property type="entry name" value="TPR_8"/>
    <property type="match status" value="2"/>
</dbReference>
<evidence type="ECO:0000256" key="5">
    <source>
        <dbReference type="SAM" id="Phobius"/>
    </source>
</evidence>
<keyword evidence="5" id="KW-0812">Transmembrane</keyword>
<dbReference type="PANTHER" id="PTHR11242">
    <property type="entry name" value="ARYL HYDROCARBON RECEPTOR INTERACTING PROTEIN RELATED"/>
    <property type="match status" value="1"/>
</dbReference>
<dbReference type="AlphaFoldDB" id="A0A7S4LA09"/>
<accession>A0A7S4LA09</accession>
<evidence type="ECO:0000313" key="6">
    <source>
        <dbReference type="EMBL" id="CAE0816102.1"/>
    </source>
</evidence>
<dbReference type="Gene3D" id="1.25.40.10">
    <property type="entry name" value="Tetratricopeptide repeat domain"/>
    <property type="match status" value="1"/>
</dbReference>
<dbReference type="InterPro" id="IPR011990">
    <property type="entry name" value="TPR-like_helical_dom_sf"/>
</dbReference>
<dbReference type="InterPro" id="IPR019734">
    <property type="entry name" value="TPR_rpt"/>
</dbReference>
<dbReference type="SMART" id="SM00028">
    <property type="entry name" value="TPR"/>
    <property type="match status" value="2"/>
</dbReference>
<gene>
    <name evidence="6" type="ORF">EGYM00163_LOCUS27261</name>
</gene>
<keyword evidence="5" id="KW-0472">Membrane</keyword>
<organism evidence="6">
    <name type="scientific">Eutreptiella gymnastica</name>
    <dbReference type="NCBI Taxonomy" id="73025"/>
    <lineage>
        <taxon>Eukaryota</taxon>
        <taxon>Discoba</taxon>
        <taxon>Euglenozoa</taxon>
        <taxon>Euglenida</taxon>
        <taxon>Spirocuta</taxon>
        <taxon>Euglenophyceae</taxon>
        <taxon>Eutreptiales</taxon>
        <taxon>Eutreptiaceae</taxon>
        <taxon>Eutreptiella</taxon>
    </lineage>
</organism>
<dbReference type="EMBL" id="HBJA01077750">
    <property type="protein sequence ID" value="CAE0816102.1"/>
    <property type="molecule type" value="Transcribed_RNA"/>
</dbReference>
<sequence>MALRKRQTEEDIRKVLSDARASSKGLADLKAPKPKETPAEIKKKEREKAKENARKEKALARVQAQEEIVFADLFDLGLGKQATGCFMKVEIMEKVMDHWPNSKQIRVIDKTGDARSAFFYTDENEYFDLDDAKQGAVFTFRDPYLHYFMDGQMGLRIEDAKLVRLDPNAGWKPQRRLEYAKAEKLEGNKWLKDKKWEEACSRYGMAVGHITDCPTANADEVAARSEVEKTIYLNMSLAFLSQEKFEETIKYCRKALDIDPKLAKAYFRMGQAQAKDRQTSQAEQSFLEAQKLEPNDKGIKDALRALRGAVREQKATENQLWKGLIQKEPTPELRSKPGDAPSSPSAASSTSGQGMFGGMNTMFLAAILVAFLAVALGVGYVGSQV</sequence>
<protein>
    <submittedName>
        <fullName evidence="6">Uncharacterized protein</fullName>
    </submittedName>
</protein>
<keyword evidence="5" id="KW-1133">Transmembrane helix</keyword>
<feature type="region of interest" description="Disordered" evidence="4">
    <location>
        <begin position="22"/>
        <end position="54"/>
    </location>
</feature>
<dbReference type="PANTHER" id="PTHR11242:SF0">
    <property type="entry name" value="TPR_REGION DOMAIN-CONTAINING PROTEIN"/>
    <property type="match status" value="1"/>
</dbReference>
<evidence type="ECO:0000256" key="1">
    <source>
        <dbReference type="ARBA" id="ARBA00022737"/>
    </source>
</evidence>
<dbReference type="SUPFAM" id="SSF48452">
    <property type="entry name" value="TPR-like"/>
    <property type="match status" value="1"/>
</dbReference>
<feature type="transmembrane region" description="Helical" evidence="5">
    <location>
        <begin position="362"/>
        <end position="382"/>
    </location>
</feature>
<evidence type="ECO:0000256" key="2">
    <source>
        <dbReference type="ARBA" id="ARBA00022803"/>
    </source>
</evidence>
<evidence type="ECO:0000256" key="4">
    <source>
        <dbReference type="SAM" id="MobiDB-lite"/>
    </source>
</evidence>
<proteinExistence type="predicted"/>
<feature type="compositionally biased region" description="Low complexity" evidence="4">
    <location>
        <begin position="338"/>
        <end position="351"/>
    </location>
</feature>
<reference evidence="6" key="1">
    <citation type="submission" date="2021-01" db="EMBL/GenBank/DDBJ databases">
        <authorList>
            <person name="Corre E."/>
            <person name="Pelletier E."/>
            <person name="Niang G."/>
            <person name="Scheremetjew M."/>
            <person name="Finn R."/>
            <person name="Kale V."/>
            <person name="Holt S."/>
            <person name="Cochrane G."/>
            <person name="Meng A."/>
            <person name="Brown T."/>
            <person name="Cohen L."/>
        </authorList>
    </citation>
    <scope>NUCLEOTIDE SEQUENCE</scope>
    <source>
        <strain evidence="6">CCMP1594</strain>
    </source>
</reference>
<feature type="compositionally biased region" description="Basic and acidic residues" evidence="4">
    <location>
        <begin position="30"/>
        <end position="54"/>
    </location>
</feature>
<keyword evidence="2 3" id="KW-0802">TPR repeat</keyword>